<dbReference type="Proteomes" id="UP001180724">
    <property type="component" value="Unassembled WGS sequence"/>
</dbReference>
<dbReference type="SUPFAM" id="SSF56059">
    <property type="entry name" value="Glutathione synthetase ATP-binding domain-like"/>
    <property type="match status" value="1"/>
</dbReference>
<sequence length="1061" mass="111113">MQTSSDRHEYPAHWEADVVLRDGGTARVRPITVDDAERLVSFYEQVSDESKYYRFFAPYPRLSAKDVHRFTHHDFVDRVGLAATIGGEFIATVRYDRIGAGGTSASSHPSPTTTLAGGRFAPAPPVSDEAEVAFLVQDAHQGRGVASALLEHIAAVARERGIRRFAAEVLPANTKMIKVFMDAGYTQKRSFEDGVVRLEFDLEPTDRSLAVQYAREHRAEARSVQRLLQPGSVAVVGTGRAPGGVGRSILGNIRDAGYTGRLYAVNKAFPEERGELDGVPARRSVRDIDGPVDLAVVTVPAEHVPEVVTECGEHGVQGLVVISAGYADSGPEGRERQRALVRQARSYGMRIIGPNAFGIINTSPRVRLNASLAPETPRPGRIGLFAQSGAIGIALLSRLHRRGGGVTGVTGVSTFVSSGNRADVSGNDVLQYWYDDPETDVALMYLESIGNPRKFTRLARRTAAVKPLVVVQGARHGGVAPQGHAVQATRLPHATVSALLRQAGVIRVDTITDLVDAGLLLARQPLPAGPRVAIVGNSESLGLLTYDACLSEGLRPRPPLDLTTAASPEDFHAALSRALADDTCDAVVVTAIPTVGEGSAGDTALAEALRSAASAAPGKPVLVVHVELGGLAEALSAAASTAPQVTPPTEPQAAPPAEPQAAPPAEPRAAVAPEPGGPSAESRTAAASGSRAAPPAGPRPAVAPDPKDAQPSEPRAAVAPEPGAASAAEAEAPREAQAVPPGGLRTPPPPAAGAAQPTAPVRRPPAEPVGAPDGAHLIPAYPAAERAVRALAQAVSYAQWRRDAADPGKVPEYEDIDEKGAAELITGHLARGQGLTLGPQETCELLGRYGVHVHRALPAPTPDDAVAAARTLGYPVALKATAPHLRHRADLGGVRLDLADEEQLRRSYAELTELFGKSEELRPVVQGMAPRGVDTVVRAVIDPAAGAVLSFGLAGAATQLLGDMAHRLVPVTDREATSLVRSIRTAPLLFGWRGSAPVDTAALEELLLRLSRLVDDHPEVVAVTLEPVVVAQRGLSVLGASVRLAPPPARDDLGPRTLPAY</sequence>
<protein>
    <submittedName>
        <fullName evidence="3">GNAT family N-acetyltransferase</fullName>
        <ecNumber evidence="3">2.3.1.-</ecNumber>
    </submittedName>
</protein>
<dbReference type="SUPFAM" id="SSF51735">
    <property type="entry name" value="NAD(P)-binding Rossmann-fold domains"/>
    <property type="match status" value="1"/>
</dbReference>
<organism evidence="3 4">
    <name type="scientific">Streptomyces lancefieldiae</name>
    <dbReference type="NCBI Taxonomy" id="3075520"/>
    <lineage>
        <taxon>Bacteria</taxon>
        <taxon>Bacillati</taxon>
        <taxon>Actinomycetota</taxon>
        <taxon>Actinomycetes</taxon>
        <taxon>Kitasatosporales</taxon>
        <taxon>Streptomycetaceae</taxon>
        <taxon>Streptomyces</taxon>
    </lineage>
</organism>
<feature type="domain" description="N-acetyltransferase" evidence="2">
    <location>
        <begin position="26"/>
        <end position="203"/>
    </location>
</feature>
<dbReference type="CDD" id="cd04301">
    <property type="entry name" value="NAT_SF"/>
    <property type="match status" value="1"/>
</dbReference>
<dbReference type="PANTHER" id="PTHR42793">
    <property type="entry name" value="COA BINDING DOMAIN CONTAINING PROTEIN"/>
    <property type="match status" value="1"/>
</dbReference>
<feature type="compositionally biased region" description="Low complexity" evidence="1">
    <location>
        <begin position="752"/>
        <end position="761"/>
    </location>
</feature>
<dbReference type="Gene3D" id="3.40.630.30">
    <property type="match status" value="1"/>
</dbReference>
<feature type="compositionally biased region" description="Low complexity" evidence="1">
    <location>
        <begin position="713"/>
        <end position="745"/>
    </location>
</feature>
<dbReference type="EMBL" id="JAVRFH010000018">
    <property type="protein sequence ID" value="MDT0612314.1"/>
    <property type="molecule type" value="Genomic_DNA"/>
</dbReference>
<dbReference type="Gene3D" id="3.40.50.261">
    <property type="entry name" value="Succinyl-CoA synthetase domains"/>
    <property type="match status" value="2"/>
</dbReference>
<dbReference type="InterPro" id="IPR003781">
    <property type="entry name" value="CoA-bd"/>
</dbReference>
<evidence type="ECO:0000259" key="2">
    <source>
        <dbReference type="PROSITE" id="PS51186"/>
    </source>
</evidence>
<dbReference type="Pfam" id="PF13607">
    <property type="entry name" value="Succ_CoA_lig"/>
    <property type="match status" value="1"/>
</dbReference>
<dbReference type="Pfam" id="PF13549">
    <property type="entry name" value="ATP-grasp_5"/>
    <property type="match status" value="1"/>
</dbReference>
<dbReference type="InterPro" id="IPR036291">
    <property type="entry name" value="NAD(P)-bd_dom_sf"/>
</dbReference>
<dbReference type="SMART" id="SM00881">
    <property type="entry name" value="CoA_binding"/>
    <property type="match status" value="1"/>
</dbReference>
<keyword evidence="4" id="KW-1185">Reference proteome</keyword>
<dbReference type="EC" id="2.3.1.-" evidence="3"/>
<evidence type="ECO:0000256" key="1">
    <source>
        <dbReference type="SAM" id="MobiDB-lite"/>
    </source>
</evidence>
<dbReference type="InterPro" id="IPR016181">
    <property type="entry name" value="Acyl_CoA_acyltransferase"/>
</dbReference>
<dbReference type="InterPro" id="IPR013815">
    <property type="entry name" value="ATP_grasp_subdomain_1"/>
</dbReference>
<dbReference type="Gene3D" id="3.40.50.720">
    <property type="entry name" value="NAD(P)-binding Rossmann-like Domain"/>
    <property type="match status" value="1"/>
</dbReference>
<accession>A0ABU3AQU6</accession>
<feature type="compositionally biased region" description="Low complexity" evidence="1">
    <location>
        <begin position="685"/>
        <end position="694"/>
    </location>
</feature>
<dbReference type="PANTHER" id="PTHR42793:SF1">
    <property type="entry name" value="PEPTIDYL-LYSINE N-ACETYLTRANSFERASE PATZ"/>
    <property type="match status" value="1"/>
</dbReference>
<dbReference type="SUPFAM" id="SSF55729">
    <property type="entry name" value="Acyl-CoA N-acyltransferases (Nat)"/>
    <property type="match status" value="1"/>
</dbReference>
<evidence type="ECO:0000313" key="4">
    <source>
        <dbReference type="Proteomes" id="UP001180724"/>
    </source>
</evidence>
<dbReference type="SUPFAM" id="SSF52210">
    <property type="entry name" value="Succinyl-CoA synthetase domains"/>
    <property type="match status" value="2"/>
</dbReference>
<dbReference type="Gene3D" id="3.30.1490.20">
    <property type="entry name" value="ATP-grasp fold, A domain"/>
    <property type="match status" value="1"/>
</dbReference>
<dbReference type="RefSeq" id="WP_311573999.1">
    <property type="nucleotide sequence ID" value="NZ_JAVRFH010000018.1"/>
</dbReference>
<dbReference type="InterPro" id="IPR016102">
    <property type="entry name" value="Succinyl-CoA_synth-like"/>
</dbReference>
<gene>
    <name evidence="3" type="ORF">RM812_19155</name>
</gene>
<reference evidence="3" key="1">
    <citation type="submission" date="2024-05" db="EMBL/GenBank/DDBJ databases">
        <title>30 novel species of actinomycetes from the DSMZ collection.</title>
        <authorList>
            <person name="Nouioui I."/>
        </authorList>
    </citation>
    <scope>NUCLEOTIDE SEQUENCE</scope>
    <source>
        <strain evidence="3">DSM 40712</strain>
    </source>
</reference>
<evidence type="ECO:0000313" key="3">
    <source>
        <dbReference type="EMBL" id="MDT0612314.1"/>
    </source>
</evidence>
<comment type="caution">
    <text evidence="3">The sequence shown here is derived from an EMBL/GenBank/DDBJ whole genome shotgun (WGS) entry which is preliminary data.</text>
</comment>
<feature type="region of interest" description="Disordered" evidence="1">
    <location>
        <begin position="639"/>
        <end position="774"/>
    </location>
</feature>
<dbReference type="GO" id="GO:0016746">
    <property type="term" value="F:acyltransferase activity"/>
    <property type="evidence" value="ECO:0007669"/>
    <property type="project" value="UniProtKB-KW"/>
</dbReference>
<dbReference type="Pfam" id="PF00583">
    <property type="entry name" value="Acetyltransf_1"/>
    <property type="match status" value="1"/>
</dbReference>
<dbReference type="InterPro" id="IPR032875">
    <property type="entry name" value="Succ_CoA_lig_flav_dom"/>
</dbReference>
<proteinExistence type="predicted"/>
<dbReference type="PROSITE" id="PS51186">
    <property type="entry name" value="GNAT"/>
    <property type="match status" value="1"/>
</dbReference>
<feature type="compositionally biased region" description="Pro residues" evidence="1">
    <location>
        <begin position="645"/>
        <end position="666"/>
    </location>
</feature>
<dbReference type="Pfam" id="PF13380">
    <property type="entry name" value="CoA_binding_2"/>
    <property type="match status" value="1"/>
</dbReference>
<dbReference type="InterPro" id="IPR000182">
    <property type="entry name" value="GNAT_dom"/>
</dbReference>
<dbReference type="Gene3D" id="3.30.470.20">
    <property type="entry name" value="ATP-grasp fold, B domain"/>
    <property type="match status" value="1"/>
</dbReference>
<name>A0ABU3AQU6_9ACTN</name>
<keyword evidence="3" id="KW-0012">Acyltransferase</keyword>
<keyword evidence="3" id="KW-0808">Transferase</keyword>